<feature type="compositionally biased region" description="Low complexity" evidence="1">
    <location>
        <begin position="46"/>
        <end position="62"/>
    </location>
</feature>
<dbReference type="EMBL" id="CP126210">
    <property type="protein sequence ID" value="WIA11693.1"/>
    <property type="molecule type" value="Genomic_DNA"/>
</dbReference>
<organism evidence="3 4">
    <name type="scientific">Tetradesmus obliquus</name>
    <name type="common">Green alga</name>
    <name type="synonym">Acutodesmus obliquus</name>
    <dbReference type="NCBI Taxonomy" id="3088"/>
    <lineage>
        <taxon>Eukaryota</taxon>
        <taxon>Viridiplantae</taxon>
        <taxon>Chlorophyta</taxon>
        <taxon>core chlorophytes</taxon>
        <taxon>Chlorophyceae</taxon>
        <taxon>CS clade</taxon>
        <taxon>Sphaeropleales</taxon>
        <taxon>Scenedesmaceae</taxon>
        <taxon>Tetradesmus</taxon>
    </lineage>
</organism>
<sequence length="346" mass="35499">MAKHQLNSCLAVCFLLSVTFDASLALSPRAQGHRFYEGQQLVEAAAGSSSSSSRPEIPSSPAVAMNPPADDQDDGSIEAPAPSAQLKSNAVSPSAAAAAAAAAAAVASRAAAAADAQQPAVPQLDLDGLGNNQQPFPASTSSDRHEAAVFWDPDSAWGSWGSAAFEQHSSSQPTSYSIQVSSFGSSDSPQRVVISGSVNGKPLTAAVAGVTGSGSSSSSNTKPAFKPETLAGVTDTLGSYGLSLDWGQDDAWRLVQSVEQQLEQQMTSVQGVFDSMLADASEGLLRLESLANGGLPDWQQRMLGMGGGWRRKLKSSGSSSSGSSSGAGQGQLDVLRLLTSRPNSRQ</sequence>
<evidence type="ECO:0000313" key="3">
    <source>
        <dbReference type="EMBL" id="WIA11693.1"/>
    </source>
</evidence>
<feature type="region of interest" description="Disordered" evidence="1">
    <location>
        <begin position="46"/>
        <end position="88"/>
    </location>
</feature>
<protein>
    <submittedName>
        <fullName evidence="3">Uncharacterized protein</fullName>
    </submittedName>
</protein>
<feature type="region of interest" description="Disordered" evidence="1">
    <location>
        <begin position="306"/>
        <end position="346"/>
    </location>
</feature>
<name>A0ABY8TTJ5_TETOB</name>
<feature type="chain" id="PRO_5047391724" evidence="2">
    <location>
        <begin position="26"/>
        <end position="346"/>
    </location>
</feature>
<feature type="compositionally biased region" description="Polar residues" evidence="1">
    <location>
        <begin position="130"/>
        <end position="141"/>
    </location>
</feature>
<feature type="compositionally biased region" description="Low complexity" evidence="1">
    <location>
        <begin position="315"/>
        <end position="326"/>
    </location>
</feature>
<evidence type="ECO:0000256" key="1">
    <source>
        <dbReference type="SAM" id="MobiDB-lite"/>
    </source>
</evidence>
<dbReference type="Proteomes" id="UP001244341">
    <property type="component" value="Chromosome 3b"/>
</dbReference>
<feature type="region of interest" description="Disordered" evidence="1">
    <location>
        <begin position="123"/>
        <end position="143"/>
    </location>
</feature>
<proteinExistence type="predicted"/>
<gene>
    <name evidence="3" type="ORF">OEZ85_011790</name>
</gene>
<keyword evidence="4" id="KW-1185">Reference proteome</keyword>
<evidence type="ECO:0000256" key="2">
    <source>
        <dbReference type="SAM" id="SignalP"/>
    </source>
</evidence>
<evidence type="ECO:0000313" key="4">
    <source>
        <dbReference type="Proteomes" id="UP001244341"/>
    </source>
</evidence>
<accession>A0ABY8TTJ5</accession>
<keyword evidence="2" id="KW-0732">Signal</keyword>
<reference evidence="3 4" key="1">
    <citation type="submission" date="2023-05" db="EMBL/GenBank/DDBJ databases">
        <title>A 100% complete, gapless, phased diploid assembly of the Scenedesmus obliquus UTEX 3031 genome.</title>
        <authorList>
            <person name="Biondi T.C."/>
            <person name="Hanschen E.R."/>
            <person name="Kwon T."/>
            <person name="Eng W."/>
            <person name="Kruse C.P.S."/>
            <person name="Koehler S.I."/>
            <person name="Kunde Y."/>
            <person name="Gleasner C.D."/>
            <person name="You Mak K.T."/>
            <person name="Polle J."/>
            <person name="Hovde B.T."/>
            <person name="Starkenburg S.R."/>
        </authorList>
    </citation>
    <scope>NUCLEOTIDE SEQUENCE [LARGE SCALE GENOMIC DNA]</scope>
    <source>
        <strain evidence="3 4">DOE0152z</strain>
    </source>
</reference>
<feature type="signal peptide" evidence="2">
    <location>
        <begin position="1"/>
        <end position="25"/>
    </location>
</feature>